<evidence type="ECO:0000259" key="8">
    <source>
        <dbReference type="Pfam" id="PF01321"/>
    </source>
</evidence>
<comment type="similarity">
    <text evidence="1 6">Belongs to the peptidase M24B family.</text>
</comment>
<dbReference type="InterPro" id="IPR050422">
    <property type="entry name" value="X-Pro_aminopeptidase_P"/>
</dbReference>
<evidence type="ECO:0000313" key="10">
    <source>
        <dbReference type="EMBL" id="QHD65568.1"/>
    </source>
</evidence>
<dbReference type="InterPro" id="IPR000587">
    <property type="entry name" value="Creatinase_N"/>
</dbReference>
<keyword evidence="3 6" id="KW-0479">Metal-binding</keyword>
<dbReference type="AlphaFoldDB" id="A0A6P1GB54"/>
<protein>
    <submittedName>
        <fullName evidence="10">M24 family metallopeptidase</fullName>
    </submittedName>
</protein>
<keyword evidence="11" id="KW-1185">Reference proteome</keyword>
<evidence type="ECO:0000256" key="6">
    <source>
        <dbReference type="RuleBase" id="RU000590"/>
    </source>
</evidence>
<dbReference type="InterPro" id="IPR036005">
    <property type="entry name" value="Creatinase/aminopeptidase-like"/>
</dbReference>
<dbReference type="RefSeq" id="WP_160096090.1">
    <property type="nucleotide sequence ID" value="NZ_CP047224.1"/>
</dbReference>
<dbReference type="CDD" id="cd01085">
    <property type="entry name" value="APP"/>
    <property type="match status" value="1"/>
</dbReference>
<dbReference type="InterPro" id="IPR033740">
    <property type="entry name" value="Pept_M24B"/>
</dbReference>
<dbReference type="Proteomes" id="UP000464912">
    <property type="component" value="Chromosome"/>
</dbReference>
<dbReference type="Gene3D" id="3.40.350.10">
    <property type="entry name" value="Creatinase/prolidase N-terminal domain"/>
    <property type="match status" value="2"/>
</dbReference>
<accession>A0A6P1GB54</accession>
<dbReference type="EMBL" id="CP047224">
    <property type="protein sequence ID" value="QHD65568.1"/>
    <property type="molecule type" value="Genomic_DNA"/>
</dbReference>
<keyword evidence="5" id="KW-0482">Metalloprotease</keyword>
<dbReference type="Pfam" id="PF00557">
    <property type="entry name" value="Peptidase_M24"/>
    <property type="match status" value="1"/>
</dbReference>
<organism evidence="10 11">
    <name type="scientific">Neorickettsia findlayensis</name>
    <dbReference type="NCBI Taxonomy" id="2686014"/>
    <lineage>
        <taxon>Bacteria</taxon>
        <taxon>Pseudomonadati</taxon>
        <taxon>Pseudomonadota</taxon>
        <taxon>Alphaproteobacteria</taxon>
        <taxon>Rickettsiales</taxon>
        <taxon>Anaplasmataceae</taxon>
        <taxon>Neorickettsia</taxon>
    </lineage>
</organism>
<dbReference type="PROSITE" id="PS00491">
    <property type="entry name" value="PROLINE_PEPTIDASE"/>
    <property type="match status" value="1"/>
</dbReference>
<dbReference type="GO" id="GO:0070006">
    <property type="term" value="F:metalloaminopeptidase activity"/>
    <property type="evidence" value="ECO:0007669"/>
    <property type="project" value="InterPro"/>
</dbReference>
<dbReference type="GO" id="GO:0005737">
    <property type="term" value="C:cytoplasm"/>
    <property type="evidence" value="ECO:0007669"/>
    <property type="project" value="UniProtKB-ARBA"/>
</dbReference>
<evidence type="ECO:0000256" key="2">
    <source>
        <dbReference type="ARBA" id="ARBA00022670"/>
    </source>
</evidence>
<dbReference type="GO" id="GO:0006508">
    <property type="term" value="P:proteolysis"/>
    <property type="evidence" value="ECO:0007669"/>
    <property type="project" value="UniProtKB-KW"/>
</dbReference>
<evidence type="ECO:0000256" key="4">
    <source>
        <dbReference type="ARBA" id="ARBA00022801"/>
    </source>
</evidence>
<evidence type="ECO:0000259" key="7">
    <source>
        <dbReference type="Pfam" id="PF00557"/>
    </source>
</evidence>
<dbReference type="FunFam" id="3.90.230.10:FF:000009">
    <property type="entry name" value="xaa-Pro aminopeptidase 2"/>
    <property type="match status" value="1"/>
</dbReference>
<feature type="domain" description="Peptidase M24 C-terminal" evidence="9">
    <location>
        <begin position="500"/>
        <end position="540"/>
    </location>
</feature>
<dbReference type="InterPro" id="IPR029149">
    <property type="entry name" value="Creatin/AminoP/Spt16_N"/>
</dbReference>
<dbReference type="SUPFAM" id="SSF53092">
    <property type="entry name" value="Creatinase/prolidase N-terminal domain"/>
    <property type="match status" value="1"/>
</dbReference>
<dbReference type="Pfam" id="PF01321">
    <property type="entry name" value="Creatinase_N"/>
    <property type="match status" value="1"/>
</dbReference>
<dbReference type="GO" id="GO:0046872">
    <property type="term" value="F:metal ion binding"/>
    <property type="evidence" value="ECO:0007669"/>
    <property type="project" value="UniProtKB-KW"/>
</dbReference>
<evidence type="ECO:0000313" key="11">
    <source>
        <dbReference type="Proteomes" id="UP000464912"/>
    </source>
</evidence>
<feature type="domain" description="Peptidase M24" evidence="7">
    <location>
        <begin position="291"/>
        <end position="495"/>
    </location>
</feature>
<evidence type="ECO:0000256" key="3">
    <source>
        <dbReference type="ARBA" id="ARBA00022723"/>
    </source>
</evidence>
<keyword evidence="4" id="KW-0378">Hydrolase</keyword>
<keyword evidence="2" id="KW-0645">Protease</keyword>
<dbReference type="PANTHER" id="PTHR43763">
    <property type="entry name" value="XAA-PRO AMINOPEPTIDASE 1"/>
    <property type="match status" value="1"/>
</dbReference>
<dbReference type="Pfam" id="PF16188">
    <property type="entry name" value="Peptidase_M24_C"/>
    <property type="match status" value="1"/>
</dbReference>
<evidence type="ECO:0000256" key="5">
    <source>
        <dbReference type="ARBA" id="ARBA00023049"/>
    </source>
</evidence>
<name>A0A6P1GB54_9RICK</name>
<dbReference type="PANTHER" id="PTHR43763:SF6">
    <property type="entry name" value="XAA-PRO AMINOPEPTIDASE 1"/>
    <property type="match status" value="1"/>
</dbReference>
<evidence type="ECO:0000259" key="9">
    <source>
        <dbReference type="Pfam" id="PF16188"/>
    </source>
</evidence>
<reference evidence="10 11" key="2">
    <citation type="journal article" date="2020" name="MBio">
        <title>Isolation and Molecular Analysis of a Novel Neorickettsia Species That Causes Potomac Horse Fever.</title>
        <authorList>
            <person name="Teymournejad O."/>
            <person name="Lin M."/>
            <person name="Bekebrede H."/>
            <person name="Kamr A."/>
            <person name="Toribio R.E."/>
            <person name="Arroyo L.G."/>
            <person name="Baird J.D."/>
            <person name="Rikihisa Y."/>
        </authorList>
    </citation>
    <scope>NUCLEOTIDE SEQUENCE [LARGE SCALE GENOMIC DNA]</scope>
    <source>
        <strain evidence="10 11">Fin17</strain>
    </source>
</reference>
<reference evidence="10 11" key="1">
    <citation type="journal article" date="2020" name="MBio">
        <title>Erratum for Teymournejad et al., 'Isolation and Molecular Analysis of a Novel Neorickettsia Species That Causes Potomac Horse Fever'.</title>
        <authorList>
            <person name="Teymournejad O."/>
            <person name="Lin M."/>
            <person name="Bekebrede H."/>
            <person name="Kamr A."/>
            <person name="Toribio R.E."/>
            <person name="Arroyo L.G."/>
            <person name="Baird J.D."/>
            <person name="Rikihisa Y."/>
        </authorList>
    </citation>
    <scope>NUCLEOTIDE SEQUENCE [LARGE SCALE GENOMIC DNA]</scope>
    <source>
        <strain evidence="10 11">Fin17</strain>
    </source>
</reference>
<proteinExistence type="inferred from homology"/>
<dbReference type="InterPro" id="IPR032416">
    <property type="entry name" value="Peptidase_M24_C"/>
</dbReference>
<sequence length="543" mass="61355">MITPEEKLSALRRIMKDNRIEALLITVTDEFLLESPLPCNNRLKWLTGFCGSFALALVTSDKAYFFTDSRYLIQVKLEVSEIYTCLQFSLGEIERVINKNRIHRIYYDSRSLNRIMLRFFPSQMEPLDWNPIDFLWDRKTATVGKVMAHPLCYAGLSSQEKCKQIIEVIGGNDYFFSNSESVCWLANIRGSDLEYTPVVCCRAILYSNGLLRIFLRGPVDDLPSLESHIEVFRLEELKFYLTQLKSVALDVQNVNIYYLNLMSGVQITNLQDPSIIMRACKNGTELEGSIAAHKRDGLALTNFLNWLKVNDSSDELTSAEVLLSFRKEQDLFFSLSFPTISAFGPHGAIVHYTPSKKSNLRFAPGNLYLVDSGAQYLDGTTDVTRTIAIGEPTEEQKFHYTLVLKAHIGLAKSVFPAGTTGRQLDALARSHLWSYKLDYAHGTGHGVGSFLNVHEGPHSFGSDVPLKAGMIISNEPGLYFEGKYGIRLENLMYVKNAGDGFLSFTPLTLVNFDEKLILLDMLSDCESQWLEDYSNLVRKTHNS</sequence>
<dbReference type="Pfam" id="PF16189">
    <property type="entry name" value="Creatinase_N_2"/>
    <property type="match status" value="1"/>
</dbReference>
<dbReference type="KEGG" id="nef:GP480_01880"/>
<feature type="domain" description="Creatinase N-terminal" evidence="8">
    <location>
        <begin position="8"/>
        <end position="78"/>
    </location>
</feature>
<dbReference type="InterPro" id="IPR001131">
    <property type="entry name" value="Peptidase_M24B_aminopep-P_CS"/>
</dbReference>
<dbReference type="SUPFAM" id="SSF55920">
    <property type="entry name" value="Creatinase/aminopeptidase"/>
    <property type="match status" value="1"/>
</dbReference>
<dbReference type="Gene3D" id="3.90.230.10">
    <property type="entry name" value="Creatinase/methionine aminopeptidase superfamily"/>
    <property type="match status" value="1"/>
</dbReference>
<gene>
    <name evidence="10" type="ORF">GP480_01880</name>
</gene>
<dbReference type="InterPro" id="IPR000994">
    <property type="entry name" value="Pept_M24"/>
</dbReference>
<evidence type="ECO:0000256" key="1">
    <source>
        <dbReference type="ARBA" id="ARBA00008766"/>
    </source>
</evidence>